<keyword evidence="2" id="KW-1185">Reference proteome</keyword>
<dbReference type="GeneID" id="11496394"/>
<dbReference type="EMBL" id="HE580269">
    <property type="protein sequence ID" value="CCD23779.1"/>
    <property type="molecule type" value="Genomic_DNA"/>
</dbReference>
<accession>G0W7L8</accession>
<dbReference type="KEGG" id="ndi:NDAI_0C01180"/>
<reference evidence="1 2" key="1">
    <citation type="journal article" date="2011" name="Proc. Natl. Acad. Sci. U.S.A.">
        <title>Evolutionary erosion of yeast sex chromosomes by mating-type switching accidents.</title>
        <authorList>
            <person name="Gordon J.L."/>
            <person name="Armisen D."/>
            <person name="Proux-Wera E."/>
            <person name="Oheigeartaigh S.S."/>
            <person name="Byrne K.P."/>
            <person name="Wolfe K.H."/>
        </authorList>
    </citation>
    <scope>NUCLEOTIDE SEQUENCE [LARGE SCALE GENOMIC DNA]</scope>
    <source>
        <strain evidence="2">ATCC 10597 / BCRC 20456 / CBS 421 / NBRC 0211 / NRRL Y-12639</strain>
    </source>
</reference>
<evidence type="ECO:0000313" key="2">
    <source>
        <dbReference type="Proteomes" id="UP000000689"/>
    </source>
</evidence>
<dbReference type="InterPro" id="IPR058940">
    <property type="entry name" value="mS26_fungi"/>
</dbReference>
<dbReference type="eggNOG" id="ENOG502QTCF">
    <property type="taxonomic scope" value="Eukaryota"/>
</dbReference>
<dbReference type="AlphaFoldDB" id="G0W7L8"/>
<dbReference type="RefSeq" id="XP_003669022.1">
    <property type="nucleotide sequence ID" value="XM_003668974.1"/>
</dbReference>
<dbReference type="GO" id="GO:0003735">
    <property type="term" value="F:structural constituent of ribosome"/>
    <property type="evidence" value="ECO:0007669"/>
    <property type="project" value="EnsemblFungi"/>
</dbReference>
<dbReference type="STRING" id="1071378.G0W7L8"/>
<dbReference type="CDD" id="cd23703">
    <property type="entry name" value="mS26_PET12"/>
    <property type="match status" value="1"/>
</dbReference>
<dbReference type="OrthoDB" id="5223508at2759"/>
<sequence>MGKGAAKFGFKSGVLPVTRSILKNPTTKQTILISKVKAVKPKGVEGVGYAKGVKHPKGSHRVPPLKKFIDVDTLISDTVRLPKLKDSQNVAESLSSEQLAKMKRAEIRRNYLAEAFRNEEKRLVRRDELVQQRAKIIELEKQNLSEKVDSESKASDLTIPTLDAVVNLKAPLIRWRTPLEKQILKLKRKYNRDLIEFESKNRKLLKLLNLYHVADEFIVTEEKLLQKIDQVFSDNYRTNHNEFLDGIEYQTANKKKLNEDTLGDLLFGTVGGGNFIGMPTIKEYLTGELDEFNELIKQKTIQNMENKENDMQNIIHD</sequence>
<organism evidence="1 2">
    <name type="scientific">Naumovozyma dairenensis (strain ATCC 10597 / BCRC 20456 / CBS 421 / NBRC 0211 / NRRL Y-12639)</name>
    <name type="common">Saccharomyces dairenensis</name>
    <dbReference type="NCBI Taxonomy" id="1071378"/>
    <lineage>
        <taxon>Eukaryota</taxon>
        <taxon>Fungi</taxon>
        <taxon>Dikarya</taxon>
        <taxon>Ascomycota</taxon>
        <taxon>Saccharomycotina</taxon>
        <taxon>Saccharomycetes</taxon>
        <taxon>Saccharomycetales</taxon>
        <taxon>Saccharomycetaceae</taxon>
        <taxon>Naumovozyma</taxon>
    </lineage>
</organism>
<dbReference type="HOGENOM" id="CLU_079416_0_0_1"/>
<dbReference type="GO" id="GO:0005763">
    <property type="term" value="C:mitochondrial small ribosomal subunit"/>
    <property type="evidence" value="ECO:0007669"/>
    <property type="project" value="EnsemblFungi"/>
</dbReference>
<dbReference type="Proteomes" id="UP000000689">
    <property type="component" value="Chromosome 3"/>
</dbReference>
<name>G0W7L8_NAUDC</name>
<dbReference type="OMA" id="VGYADNI"/>
<dbReference type="Pfam" id="PF26163">
    <property type="entry name" value="mS26"/>
    <property type="match status" value="1"/>
</dbReference>
<protein>
    <submittedName>
        <fullName evidence="1">Uncharacterized protein</fullName>
    </submittedName>
</protein>
<evidence type="ECO:0000313" key="1">
    <source>
        <dbReference type="EMBL" id="CCD23779.1"/>
    </source>
</evidence>
<gene>
    <name evidence="1" type="primary">NDAI0C01180</name>
    <name evidence="1" type="ordered locus">NDAI_0C01180</name>
</gene>
<proteinExistence type="predicted"/>